<dbReference type="InterPro" id="IPR002575">
    <property type="entry name" value="Aminoglycoside_PTrfase"/>
</dbReference>
<dbReference type="Gene3D" id="3.30.200.20">
    <property type="entry name" value="Phosphorylase Kinase, domain 1"/>
    <property type="match status" value="1"/>
</dbReference>
<organism evidence="2 3">
    <name type="scientific">SAR86 cluster bacterium</name>
    <dbReference type="NCBI Taxonomy" id="2030880"/>
    <lineage>
        <taxon>Bacteria</taxon>
        <taxon>Pseudomonadati</taxon>
        <taxon>Pseudomonadota</taxon>
        <taxon>Gammaproteobacteria</taxon>
        <taxon>SAR86 cluster</taxon>
    </lineage>
</organism>
<feature type="domain" description="Aminoglycoside phosphotransferase" evidence="1">
    <location>
        <begin position="20"/>
        <end position="223"/>
    </location>
</feature>
<evidence type="ECO:0000313" key="2">
    <source>
        <dbReference type="EMBL" id="MBA4692411.1"/>
    </source>
</evidence>
<proteinExistence type="predicted"/>
<dbReference type="AlphaFoldDB" id="A0A838XUQ8"/>
<dbReference type="GO" id="GO:0004305">
    <property type="term" value="F:ethanolamine kinase activity"/>
    <property type="evidence" value="ECO:0007669"/>
    <property type="project" value="TreeGrafter"/>
</dbReference>
<sequence>MELLLKRIESVPGKCILDKELSSSLISQVYLCRFNDTKAVIRFDSPLASKLAIDRENEANLLKNITHLDLSPELLYSNQSSGIMIWKYISGNKPTFDQNTSNTFSLIELGRSLYSIHSSPIPQNCKNIFFDSMVLYKELLSDASNNLLIKEASDLYDDLVDDGVKKILSHNDLHSKNIIWNSKYYFLDWEYAGKNHPCFDIASLMKSFNLDADQIHDLSIGYGHNLEIFDINILQKWSKFIGLLEQVWETSLTKIVKNL</sequence>
<dbReference type="Gene3D" id="3.90.1200.10">
    <property type="match status" value="1"/>
</dbReference>
<dbReference type="Proteomes" id="UP000551848">
    <property type="component" value="Unassembled WGS sequence"/>
</dbReference>
<dbReference type="GO" id="GO:0005737">
    <property type="term" value="C:cytoplasm"/>
    <property type="evidence" value="ECO:0007669"/>
    <property type="project" value="TreeGrafter"/>
</dbReference>
<keyword evidence="2" id="KW-0808">Transferase</keyword>
<dbReference type="GO" id="GO:0006646">
    <property type="term" value="P:phosphatidylethanolamine biosynthetic process"/>
    <property type="evidence" value="ECO:0007669"/>
    <property type="project" value="TreeGrafter"/>
</dbReference>
<dbReference type="InterPro" id="IPR011009">
    <property type="entry name" value="Kinase-like_dom_sf"/>
</dbReference>
<protein>
    <submittedName>
        <fullName evidence="2">Phosphotransferase</fullName>
    </submittedName>
</protein>
<evidence type="ECO:0000313" key="3">
    <source>
        <dbReference type="Proteomes" id="UP000551848"/>
    </source>
</evidence>
<evidence type="ECO:0000259" key="1">
    <source>
        <dbReference type="Pfam" id="PF01636"/>
    </source>
</evidence>
<accession>A0A838XUQ8</accession>
<name>A0A838XUQ8_9GAMM</name>
<dbReference type="Pfam" id="PF01636">
    <property type="entry name" value="APH"/>
    <property type="match status" value="1"/>
</dbReference>
<dbReference type="PANTHER" id="PTHR22603">
    <property type="entry name" value="CHOLINE/ETHANOALAMINE KINASE"/>
    <property type="match status" value="1"/>
</dbReference>
<dbReference type="PANTHER" id="PTHR22603:SF66">
    <property type="entry name" value="ETHANOLAMINE KINASE"/>
    <property type="match status" value="1"/>
</dbReference>
<dbReference type="EMBL" id="JACETL010000009">
    <property type="protein sequence ID" value="MBA4692411.1"/>
    <property type="molecule type" value="Genomic_DNA"/>
</dbReference>
<gene>
    <name evidence="2" type="ORF">H2072_01545</name>
</gene>
<reference evidence="2 3" key="1">
    <citation type="submission" date="2020-06" db="EMBL/GenBank/DDBJ databases">
        <title>Dysbiosis in marine aquaculture revealed through microbiome analysis: reverse ecology for environmental sustainability.</title>
        <authorList>
            <person name="Haro-Moreno J.M."/>
            <person name="Coutinho F.H."/>
            <person name="Zaragoza-Solas A."/>
            <person name="Picazo A."/>
            <person name="Almagro-Moreno S."/>
            <person name="Lopez-Perez M."/>
        </authorList>
    </citation>
    <scope>NUCLEOTIDE SEQUENCE [LARGE SCALE GENOMIC DNA]</scope>
    <source>
        <strain evidence="2">MCMED-G41</strain>
    </source>
</reference>
<comment type="caution">
    <text evidence="2">The sequence shown here is derived from an EMBL/GenBank/DDBJ whole genome shotgun (WGS) entry which is preliminary data.</text>
</comment>
<dbReference type="SUPFAM" id="SSF56112">
    <property type="entry name" value="Protein kinase-like (PK-like)"/>
    <property type="match status" value="1"/>
</dbReference>